<dbReference type="InterPro" id="IPR043151">
    <property type="entry name" value="BAH_sf"/>
</dbReference>
<dbReference type="EMBL" id="LSYS01001520">
    <property type="protein sequence ID" value="OPJ88442.1"/>
    <property type="molecule type" value="Genomic_DNA"/>
</dbReference>
<feature type="region of interest" description="Disordered" evidence="1">
    <location>
        <begin position="83"/>
        <end position="109"/>
    </location>
</feature>
<feature type="compositionally biased region" description="Low complexity" evidence="1">
    <location>
        <begin position="83"/>
        <end position="93"/>
    </location>
</feature>
<evidence type="ECO:0000259" key="2">
    <source>
        <dbReference type="PROSITE" id="PS51038"/>
    </source>
</evidence>
<name>A0A1V4KVI1_PATFA</name>
<dbReference type="Pfam" id="PF24912">
    <property type="entry name" value="SH3_TNRC18"/>
    <property type="match status" value="1"/>
</dbReference>
<dbReference type="InterPro" id="IPR048924">
    <property type="entry name" value="BAHCC1-like_Tudor"/>
</dbReference>
<feature type="domain" description="BAH" evidence="2">
    <location>
        <begin position="1304"/>
        <end position="1424"/>
    </location>
</feature>
<feature type="region of interest" description="Disordered" evidence="1">
    <location>
        <begin position="1"/>
        <end position="44"/>
    </location>
</feature>
<protein>
    <submittedName>
        <fullName evidence="3">BAH and coiled-coil domain-containing protein 1</fullName>
    </submittedName>
</protein>
<feature type="compositionally biased region" description="Low complexity" evidence="1">
    <location>
        <begin position="563"/>
        <end position="577"/>
    </location>
</feature>
<dbReference type="Proteomes" id="UP000190648">
    <property type="component" value="Unassembled WGS sequence"/>
</dbReference>
<dbReference type="STRING" id="372326.A0A1V4KVI1"/>
<dbReference type="OrthoDB" id="6426227at2759"/>
<dbReference type="Gene3D" id="2.30.30.140">
    <property type="match status" value="1"/>
</dbReference>
<dbReference type="Pfam" id="PF21744">
    <property type="entry name" value="BAHCC1-like_Tudor"/>
    <property type="match status" value="1"/>
</dbReference>
<feature type="region of interest" description="Disordered" evidence="1">
    <location>
        <begin position="287"/>
        <end position="333"/>
    </location>
</feature>
<dbReference type="SMART" id="SM00439">
    <property type="entry name" value="BAH"/>
    <property type="match status" value="1"/>
</dbReference>
<feature type="region of interest" description="Disordered" evidence="1">
    <location>
        <begin position="863"/>
        <end position="911"/>
    </location>
</feature>
<dbReference type="InterPro" id="IPR052429">
    <property type="entry name" value="BAH_domain_protein"/>
</dbReference>
<dbReference type="InterPro" id="IPR047411">
    <property type="entry name" value="Tudor_BAHCC1"/>
</dbReference>
<feature type="compositionally biased region" description="Basic and acidic residues" evidence="1">
    <location>
        <begin position="583"/>
        <end position="602"/>
    </location>
</feature>
<feature type="region of interest" description="Disordered" evidence="1">
    <location>
        <begin position="183"/>
        <end position="243"/>
    </location>
</feature>
<feature type="compositionally biased region" description="Acidic residues" evidence="1">
    <location>
        <begin position="677"/>
        <end position="686"/>
    </location>
</feature>
<evidence type="ECO:0000313" key="3">
    <source>
        <dbReference type="EMBL" id="OPJ88442.1"/>
    </source>
</evidence>
<dbReference type="Pfam" id="PF01426">
    <property type="entry name" value="BAH"/>
    <property type="match status" value="1"/>
</dbReference>
<accession>A0A1V4KVI1</accession>
<dbReference type="GO" id="GO:0003682">
    <property type="term" value="F:chromatin binding"/>
    <property type="evidence" value="ECO:0007669"/>
    <property type="project" value="InterPro"/>
</dbReference>
<dbReference type="PANTHER" id="PTHR12505:SF22">
    <property type="entry name" value="BAH AND COILED-COIL DOMAIN-CONTAINING PROTEIN 1"/>
    <property type="match status" value="1"/>
</dbReference>
<gene>
    <name evidence="3" type="primary">BAHCC1</name>
    <name evidence="3" type="ORF">AV530_002999</name>
</gene>
<evidence type="ECO:0000313" key="4">
    <source>
        <dbReference type="Proteomes" id="UP000190648"/>
    </source>
</evidence>
<feature type="compositionally biased region" description="Basic and acidic residues" evidence="1">
    <location>
        <begin position="196"/>
        <end position="237"/>
    </location>
</feature>
<feature type="compositionally biased region" description="Basic and acidic residues" evidence="1">
    <location>
        <begin position="287"/>
        <end position="304"/>
    </location>
</feature>
<dbReference type="InterPro" id="IPR056841">
    <property type="entry name" value="TNRC18_BAHCC1-like_SH3"/>
</dbReference>
<feature type="region of interest" description="Disordered" evidence="1">
    <location>
        <begin position="346"/>
        <end position="609"/>
    </location>
</feature>
<feature type="compositionally biased region" description="Basic and acidic residues" evidence="1">
    <location>
        <begin position="532"/>
        <end position="561"/>
    </location>
</feature>
<dbReference type="CDD" id="cd20470">
    <property type="entry name" value="Tudor_BAHCC1"/>
    <property type="match status" value="1"/>
</dbReference>
<organism evidence="3 4">
    <name type="scientific">Patagioenas fasciata monilis</name>
    <dbReference type="NCBI Taxonomy" id="372326"/>
    <lineage>
        <taxon>Eukaryota</taxon>
        <taxon>Metazoa</taxon>
        <taxon>Chordata</taxon>
        <taxon>Craniata</taxon>
        <taxon>Vertebrata</taxon>
        <taxon>Euteleostomi</taxon>
        <taxon>Archelosauria</taxon>
        <taxon>Archosauria</taxon>
        <taxon>Dinosauria</taxon>
        <taxon>Saurischia</taxon>
        <taxon>Theropoda</taxon>
        <taxon>Coelurosauria</taxon>
        <taxon>Aves</taxon>
        <taxon>Neognathae</taxon>
        <taxon>Neoaves</taxon>
        <taxon>Columbimorphae</taxon>
        <taxon>Columbiformes</taxon>
        <taxon>Columbidae</taxon>
        <taxon>Patagioenas</taxon>
    </lineage>
</organism>
<feature type="compositionally biased region" description="Acidic residues" evidence="1">
    <location>
        <begin position="459"/>
        <end position="468"/>
    </location>
</feature>
<feature type="region of interest" description="Disordered" evidence="1">
    <location>
        <begin position="1151"/>
        <end position="1185"/>
    </location>
</feature>
<dbReference type="PROSITE" id="PS51038">
    <property type="entry name" value="BAH"/>
    <property type="match status" value="1"/>
</dbReference>
<dbReference type="CDD" id="cd04714">
    <property type="entry name" value="BAH_BAHCC1"/>
    <property type="match status" value="1"/>
</dbReference>
<feature type="compositionally biased region" description="Basic residues" evidence="1">
    <location>
        <begin position="423"/>
        <end position="434"/>
    </location>
</feature>
<feature type="compositionally biased region" description="Basic residues" evidence="1">
    <location>
        <begin position="307"/>
        <end position="321"/>
    </location>
</feature>
<keyword evidence="4" id="KW-1185">Reference proteome</keyword>
<dbReference type="PANTHER" id="PTHR12505">
    <property type="entry name" value="PHD FINGER TRANSCRIPTION FACTOR"/>
    <property type="match status" value="1"/>
</dbReference>
<dbReference type="Gene3D" id="2.30.30.490">
    <property type="match status" value="1"/>
</dbReference>
<feature type="compositionally biased region" description="Low complexity" evidence="1">
    <location>
        <begin position="469"/>
        <end position="491"/>
    </location>
</feature>
<comment type="caution">
    <text evidence="3">The sequence shown here is derived from an EMBL/GenBank/DDBJ whole genome shotgun (WGS) entry which is preliminary data.</text>
</comment>
<dbReference type="InterPro" id="IPR001025">
    <property type="entry name" value="BAH_dom"/>
</dbReference>
<reference evidence="3 4" key="1">
    <citation type="submission" date="2016-02" db="EMBL/GenBank/DDBJ databases">
        <title>Band-tailed pigeon sequencing and assembly.</title>
        <authorList>
            <person name="Soares A.E."/>
            <person name="Novak B.J."/>
            <person name="Rice E.S."/>
            <person name="O'Connell B."/>
            <person name="Chang D."/>
            <person name="Weber S."/>
            <person name="Shapiro B."/>
        </authorList>
    </citation>
    <scope>NUCLEOTIDE SEQUENCE [LARGE SCALE GENOMIC DNA]</scope>
    <source>
        <strain evidence="3">BTP2013</strain>
        <tissue evidence="3">Blood</tissue>
    </source>
</reference>
<feature type="region of interest" description="Disordered" evidence="1">
    <location>
        <begin position="677"/>
        <end position="699"/>
    </location>
</feature>
<feature type="compositionally biased region" description="Low complexity" evidence="1">
    <location>
        <begin position="1151"/>
        <end position="1176"/>
    </location>
</feature>
<evidence type="ECO:0000256" key="1">
    <source>
        <dbReference type="SAM" id="MobiDB-lite"/>
    </source>
</evidence>
<proteinExistence type="predicted"/>
<sequence>MDGRDFAPPPRLLSERGSLGHRHSTGRVAGSAHGAVQPPGHFQPTKYFPAPISMATHTAGSGLMGNAPASSFMGGFLSSSLGSGAPSHPAGPAASPPEPAFRGPHSGTSQIWFSHSHEAPGYPRFSGSLASTFLPMSHLDHHGNSNVLYGQHRFYESQKDNFYLRNLPAQPALLPAGHGFPGIAHAAPGPPTGSCSREREPGPLPKTPKDFDRFLAGKEKAAKGDPKERPPEEDAKERHKAVLPYTWTPKTKAVCPLKAAMEQLNTQEVEVRMRLAELQRRYKEKQRELVKLQRRHDHERDESSRSPARRGPGRPRKRKHSSTLGRAESRKVKAVKTSLSLLCAELRGDPKPKKKRSKLTEGAFSSLKGSPEKVRCKKSGSQGKLACKVAHKVSQLKQKVKSKGLPAGISPFRRKDPNPGGRIQKKLSRAKSAKAAKYQAQDADPHQPAGFKDEHNGDTDSEDGDDEPGLSLLPSVPVAVLGPSPSSVVKMEANEKAKKKKERQGLLGPCRLGSPEGEVKIKRRPVKPGTSKLEKVPVRRKAGGCEEGGKKKLKAKAKESLRPAAPSGSSATAPPGSLFGGTDPRHFGSRDEGARLASERLKKATRKSKVLQSALRRKNGALSLALSPRSAKTILSKGKKLAKVKSKVATKQCKGRAVSKLLESFTVEDDFDFDDNSSFSEEEEEGGGCLAGAARGGHRSPLPHTCAIQKEDLRDGLHVLIPKEDSLLYAGSVRTIQPPDIYSIIIEGERGNRQRIYSQEQLLQEAVLDVRPQSRRSLPPGTRICAYWSQKSRCLYPGNVVRGSSSDEEEDDPEAVMVEFDDGDTGHIAVSNIRLLPPDFKIQCTEPSPALLVSSSCRRTKRSCSDVGPPGELPPGLCPDHHDGPEPPRNSGKKAAGKEKSGKAAELLSGGKGPVLSEPFLGRRGPLLSWSAVAQTKRKAASKGSAVLQNLFQVNGSTKKLRAKEAVFPVHHHHHHLAAPVFGNGFGADSFSRIASSYASFGAGTGLVLPAAQKLLRSKKAERLEAEMGKSSRRKAGGEYLVKLDHEGVTSPKNKNCKALLLAEKDFGAKLERPLASHGYGHAALAGKDRKGRVPVHQLPVGLALRKYSDQAEFALNCDSDCHSSYSDMDEDEEAGGLGADVPSRFMTRLSVSSSSSGSSTSSSSGSISTSSLCSSDNEDSSYSSEDEDSALLLQTCLSHPVPALLAQPEALRSKSGASQRCFLTKAAAAGPKAKLKRKEALSFSKAKEFSRRQRLPSVENRPKISAFLPARQLWRWSGNPTQRRGMKGKARKLFYKAIVRGKETLRIGDCAVFLSAGRPNLPYIGRIESMWESWGSNMVVKVKWFYHPEETKLGKRQSDGKNALYQSCHEDENDVQTISHKCQVVGREHYEQMTRSKKYQDRQDLYYLAGTYDPTTGRLVTADGVPILC</sequence>